<evidence type="ECO:0000313" key="2">
    <source>
        <dbReference type="EMBL" id="RDX65546.1"/>
    </source>
</evidence>
<dbReference type="Proteomes" id="UP000257109">
    <property type="component" value="Unassembled WGS sequence"/>
</dbReference>
<proteinExistence type="predicted"/>
<dbReference type="AlphaFoldDB" id="A0A371EHQ5"/>
<accession>A0A371EHQ5</accession>
<protein>
    <submittedName>
        <fullName evidence="2">Uncharacterized protein</fullName>
    </submittedName>
</protein>
<name>A0A371EHQ5_MUCPR</name>
<comment type="caution">
    <text evidence="2">The sequence shown here is derived from an EMBL/GenBank/DDBJ whole genome shotgun (WGS) entry which is preliminary data.</text>
</comment>
<evidence type="ECO:0000313" key="3">
    <source>
        <dbReference type="Proteomes" id="UP000257109"/>
    </source>
</evidence>
<keyword evidence="3" id="KW-1185">Reference proteome</keyword>
<dbReference type="OrthoDB" id="1437005at2759"/>
<organism evidence="2 3">
    <name type="scientific">Mucuna pruriens</name>
    <name type="common">Velvet bean</name>
    <name type="synonym">Dolichos pruriens</name>
    <dbReference type="NCBI Taxonomy" id="157652"/>
    <lineage>
        <taxon>Eukaryota</taxon>
        <taxon>Viridiplantae</taxon>
        <taxon>Streptophyta</taxon>
        <taxon>Embryophyta</taxon>
        <taxon>Tracheophyta</taxon>
        <taxon>Spermatophyta</taxon>
        <taxon>Magnoliopsida</taxon>
        <taxon>eudicotyledons</taxon>
        <taxon>Gunneridae</taxon>
        <taxon>Pentapetalae</taxon>
        <taxon>rosids</taxon>
        <taxon>fabids</taxon>
        <taxon>Fabales</taxon>
        <taxon>Fabaceae</taxon>
        <taxon>Papilionoideae</taxon>
        <taxon>50 kb inversion clade</taxon>
        <taxon>NPAAA clade</taxon>
        <taxon>indigoferoid/millettioid clade</taxon>
        <taxon>Phaseoleae</taxon>
        <taxon>Mucuna</taxon>
    </lineage>
</organism>
<gene>
    <name evidence="2" type="ORF">CR513_55788</name>
</gene>
<reference evidence="2" key="1">
    <citation type="submission" date="2018-05" db="EMBL/GenBank/DDBJ databases">
        <title>Draft genome of Mucuna pruriens seed.</title>
        <authorList>
            <person name="Nnadi N.E."/>
            <person name="Vos R."/>
            <person name="Hasami M.H."/>
            <person name="Devisetty U.K."/>
            <person name="Aguiy J.C."/>
        </authorList>
    </citation>
    <scope>NUCLEOTIDE SEQUENCE [LARGE SCALE GENOMIC DNA]</scope>
    <source>
        <strain evidence="2">JCA_2017</strain>
    </source>
</reference>
<feature type="region of interest" description="Disordered" evidence="1">
    <location>
        <begin position="253"/>
        <end position="351"/>
    </location>
</feature>
<feature type="non-terminal residue" evidence="2">
    <location>
        <position position="1"/>
    </location>
</feature>
<feature type="compositionally biased region" description="Polar residues" evidence="1">
    <location>
        <begin position="315"/>
        <end position="327"/>
    </location>
</feature>
<dbReference type="EMBL" id="QJKJ01013843">
    <property type="protein sequence ID" value="RDX65546.1"/>
    <property type="molecule type" value="Genomic_DNA"/>
</dbReference>
<sequence>MGNAFATKIKVELYKWSSSEFPQEYALIYTLLDDESKTSTFRLSVNTDKVLCRLTDNLCEDHPIQSHLKVTAERDHNGDYDFGQVLLGAKGTFQNRLAQHNLVHFTYLCEKRTATYYMVRSREQNVGRVNLKKTSWELCHSYDVGFKTELKCSVNVQCNKMKGLCVGFTGPYRYKGLVLKKQDGLQIQREIRGQPPEALNANVATEFEEEEVYLLFQSGEGNQNDANMVSLQATGLVNNIDGHTQDSKSVRFRMSTLKEERRKYPRSKAPTRDNVGSVSDHHKKGDLTELGQAEGPDPNGIQGLGPTLVGFATSVERTQPHNTQSIQAVKLRKNTEPLIKPRQNSRSRQIK</sequence>
<evidence type="ECO:0000256" key="1">
    <source>
        <dbReference type="SAM" id="MobiDB-lite"/>
    </source>
</evidence>